<sequence length="53" mass="6003">MIAGAAYKSFPDGRRLLIVVLEPESLKGVSYLLSNSDTKPAEQWMYLPYIDRV</sequence>
<accession>E1YKL0</accession>
<protein>
    <submittedName>
        <fullName evidence="1">Uncharacterized protein</fullName>
    </submittedName>
</protein>
<evidence type="ECO:0000313" key="1">
    <source>
        <dbReference type="EMBL" id="CBX30643.1"/>
    </source>
</evidence>
<organism evidence="1">
    <name type="scientific">uncultured Desulfobacterium sp</name>
    <dbReference type="NCBI Taxonomy" id="201089"/>
    <lineage>
        <taxon>Bacteria</taxon>
        <taxon>Pseudomonadati</taxon>
        <taxon>Thermodesulfobacteriota</taxon>
        <taxon>Desulfobacteria</taxon>
        <taxon>Desulfobacterales</taxon>
        <taxon>Desulfobacteriaceae</taxon>
        <taxon>Desulfobacterium</taxon>
        <taxon>environmental samples</taxon>
    </lineage>
</organism>
<dbReference type="EMBL" id="FR695877">
    <property type="protein sequence ID" value="CBX30643.1"/>
    <property type="molecule type" value="Genomic_DNA"/>
</dbReference>
<name>E1YKL0_9BACT</name>
<proteinExistence type="predicted"/>
<gene>
    <name evidence="1" type="ORF">N47_E41550</name>
</gene>
<dbReference type="Gene3D" id="2.50.20.10">
    <property type="entry name" value="Lipoprotein localisation LolA/LolB/LppX"/>
    <property type="match status" value="1"/>
</dbReference>
<reference evidence="1" key="1">
    <citation type="journal article" date="2011" name="Environ. Microbiol.">
        <title>Genomic insights into the metabolic potential of the polycyclic aromatic hydrocarbon degrading sulfate-reducing Deltaproteobacterium N47.</title>
        <authorList>
            <person name="Bergmann F."/>
            <person name="Selesi D."/>
            <person name="Weinmaier T."/>
            <person name="Tischler P."/>
            <person name="Rattei T."/>
            <person name="Meckenstock R.U."/>
        </authorList>
    </citation>
    <scope>NUCLEOTIDE SEQUENCE</scope>
</reference>
<dbReference type="AlphaFoldDB" id="E1YKL0"/>